<reference evidence="1 2" key="1">
    <citation type="submission" date="2015-08" db="EMBL/GenBank/DDBJ databases">
        <title>Next Generation Sequencing and Analysis of the Genome of Puccinia sorghi L Schw, the Causal Agent of Maize Common Rust.</title>
        <authorList>
            <person name="Rochi L."/>
            <person name="Burguener G."/>
            <person name="Darino M."/>
            <person name="Turjanski A."/>
            <person name="Kreff E."/>
            <person name="Dieguez M.J."/>
            <person name="Sacco F."/>
        </authorList>
    </citation>
    <scope>NUCLEOTIDE SEQUENCE [LARGE SCALE GENOMIC DNA]</scope>
    <source>
        <strain evidence="1 2">RO10H11247</strain>
    </source>
</reference>
<organism evidence="1 2">
    <name type="scientific">Puccinia sorghi</name>
    <dbReference type="NCBI Taxonomy" id="27349"/>
    <lineage>
        <taxon>Eukaryota</taxon>
        <taxon>Fungi</taxon>
        <taxon>Dikarya</taxon>
        <taxon>Basidiomycota</taxon>
        <taxon>Pucciniomycotina</taxon>
        <taxon>Pucciniomycetes</taxon>
        <taxon>Pucciniales</taxon>
        <taxon>Pucciniaceae</taxon>
        <taxon>Puccinia</taxon>
    </lineage>
</organism>
<sequence>MPRLRIGIPQRNRGIQIRLYNEGLLQQQKQQQLMDLMALLFPTYLHMKKLTKNWTLDTWDSNYSSKVCQCPVTSSKLHSVDHCRNTCSNSCS</sequence>
<protein>
    <submittedName>
        <fullName evidence="1">Uncharacterized protein</fullName>
    </submittedName>
</protein>
<gene>
    <name evidence="1" type="ORF">VP01_1597g2</name>
</gene>
<evidence type="ECO:0000313" key="1">
    <source>
        <dbReference type="EMBL" id="KNZ60200.1"/>
    </source>
</evidence>
<evidence type="ECO:0000313" key="2">
    <source>
        <dbReference type="Proteomes" id="UP000037035"/>
    </source>
</evidence>
<accession>A0A0L6VJ90</accession>
<dbReference type="EMBL" id="LAVV01006389">
    <property type="protein sequence ID" value="KNZ60200.1"/>
    <property type="molecule type" value="Genomic_DNA"/>
</dbReference>
<keyword evidence="2" id="KW-1185">Reference proteome</keyword>
<comment type="caution">
    <text evidence="1">The sequence shown here is derived from an EMBL/GenBank/DDBJ whole genome shotgun (WGS) entry which is preliminary data.</text>
</comment>
<name>A0A0L6VJ90_9BASI</name>
<proteinExistence type="predicted"/>
<dbReference type="AlphaFoldDB" id="A0A0L6VJ90"/>
<dbReference type="Proteomes" id="UP000037035">
    <property type="component" value="Unassembled WGS sequence"/>
</dbReference>
<dbReference type="VEuPathDB" id="FungiDB:VP01_1597g2"/>